<evidence type="ECO:0000313" key="1">
    <source>
        <dbReference type="EMBL" id="MFC7372817.1"/>
    </source>
</evidence>
<comment type="caution">
    <text evidence="1">The sequence shown here is derived from an EMBL/GenBank/DDBJ whole genome shotgun (WGS) entry which is preliminary data.</text>
</comment>
<dbReference type="EMBL" id="JBHTCP010000047">
    <property type="protein sequence ID" value="MFC7372817.1"/>
    <property type="molecule type" value="Genomic_DNA"/>
</dbReference>
<dbReference type="RefSeq" id="WP_379750383.1">
    <property type="nucleotide sequence ID" value="NZ_JBHTCP010000047.1"/>
</dbReference>
<dbReference type="Proteomes" id="UP001596549">
    <property type="component" value="Unassembled WGS sequence"/>
</dbReference>
<evidence type="ECO:0000313" key="2">
    <source>
        <dbReference type="Proteomes" id="UP001596549"/>
    </source>
</evidence>
<accession>A0ABW2NTW9</accession>
<keyword evidence="2" id="KW-1185">Reference proteome</keyword>
<organism evidence="1 2">
    <name type="scientific">Fictibacillus iocasae</name>
    <dbReference type="NCBI Taxonomy" id="2715437"/>
    <lineage>
        <taxon>Bacteria</taxon>
        <taxon>Bacillati</taxon>
        <taxon>Bacillota</taxon>
        <taxon>Bacilli</taxon>
        <taxon>Bacillales</taxon>
        <taxon>Fictibacillaceae</taxon>
        <taxon>Fictibacillus</taxon>
    </lineage>
</organism>
<protein>
    <submittedName>
        <fullName evidence="1">Uncharacterized protein</fullName>
    </submittedName>
</protein>
<sequence length="52" mass="6158">MNEAMRQNWRENRSFASFLCLIYADLDRRGCNRHSIGRLRRVNGRVMESAAE</sequence>
<name>A0ABW2NTW9_9BACL</name>
<proteinExistence type="predicted"/>
<reference evidence="2" key="1">
    <citation type="journal article" date="2019" name="Int. J. Syst. Evol. Microbiol.">
        <title>The Global Catalogue of Microorganisms (GCM) 10K type strain sequencing project: providing services to taxonomists for standard genome sequencing and annotation.</title>
        <authorList>
            <consortium name="The Broad Institute Genomics Platform"/>
            <consortium name="The Broad Institute Genome Sequencing Center for Infectious Disease"/>
            <person name="Wu L."/>
            <person name="Ma J."/>
        </authorList>
    </citation>
    <scope>NUCLEOTIDE SEQUENCE [LARGE SCALE GENOMIC DNA]</scope>
    <source>
        <strain evidence="2">NBRC 106396</strain>
    </source>
</reference>
<gene>
    <name evidence="1" type="ORF">ACFQPF_14210</name>
</gene>